<dbReference type="FunFam" id="1.10.10.2830:FF:000001">
    <property type="entry name" value="Chromosome partitioning protein ParB"/>
    <property type="match status" value="1"/>
</dbReference>
<sequence>MKGEIHDVIDTKEAESAYESNSIFWVEVEKIVPNPYQPRKEFNEQKLQELAESIRMYGVMQPLVVTRNEVTLDNGAFRTEYELIAGERRLRASKLAGISQVPVIIRSGKETELMKLELAIIENLQREDLNPVDRALAFNQLAAQFGLNHTEIGKRMGRSRAFVANSIRLLGLPEHILDALRRNELSDGHARSLLMLKDRPEEQEVVFRETVLKKLSVREVEHLCRQIAEDKVRKKSWKDLEPELKEMERTFSDTLGTKVQIAKTDYGGRLVIDYFSNDDLSQLLRIVRGEATSGQVKGEEAARAEEVLKTLAASTGVEVAEVAKEFAQNPELSDGPAVSAQAMEEEVVEPAPIASPVPPFMSDTGEAHRLTPDTEVIPPSQALEVDDPNDHTFAEPLEQHLTEPLSQEITEPAMQDVNEPVAQPVVVAQATDVPISEPEKKEEPKNKGYTDDDLYSLTSFSL</sequence>
<feature type="domain" description="ParB-like N-terminal" evidence="5">
    <location>
        <begin position="24"/>
        <end position="124"/>
    </location>
</feature>
<dbReference type="STRING" id="1798491.A3C87_02335"/>
<dbReference type="GO" id="GO:0005694">
    <property type="term" value="C:chromosome"/>
    <property type="evidence" value="ECO:0007669"/>
    <property type="project" value="TreeGrafter"/>
</dbReference>
<dbReference type="InterPro" id="IPR036086">
    <property type="entry name" value="ParB/Sulfiredoxin_sf"/>
</dbReference>
<dbReference type="Pfam" id="PF02195">
    <property type="entry name" value="ParB_N"/>
    <property type="match status" value="1"/>
</dbReference>
<evidence type="ECO:0000256" key="4">
    <source>
        <dbReference type="SAM" id="MobiDB-lite"/>
    </source>
</evidence>
<reference evidence="6 7" key="1">
    <citation type="journal article" date="2016" name="Nat. Commun.">
        <title>Thousands of microbial genomes shed light on interconnected biogeochemical processes in an aquifer system.</title>
        <authorList>
            <person name="Anantharaman K."/>
            <person name="Brown C.T."/>
            <person name="Hug L.A."/>
            <person name="Sharon I."/>
            <person name="Castelle C.J."/>
            <person name="Probst A.J."/>
            <person name="Thomas B.C."/>
            <person name="Singh A."/>
            <person name="Wilkins M.J."/>
            <person name="Karaoz U."/>
            <person name="Brodie E.L."/>
            <person name="Williams K.H."/>
            <person name="Hubbard S.S."/>
            <person name="Banfield J.F."/>
        </authorList>
    </citation>
    <scope>NUCLEOTIDE SEQUENCE [LARGE SCALE GENOMIC DNA]</scope>
</reference>
<dbReference type="Gene3D" id="3.90.1530.30">
    <property type="match status" value="1"/>
</dbReference>
<dbReference type="CDD" id="cd16393">
    <property type="entry name" value="SPO0J_N"/>
    <property type="match status" value="1"/>
</dbReference>
<evidence type="ECO:0000313" key="6">
    <source>
        <dbReference type="EMBL" id="OGG62423.1"/>
    </source>
</evidence>
<proteinExistence type="inferred from homology"/>
<dbReference type="SUPFAM" id="SSF109709">
    <property type="entry name" value="KorB DNA-binding domain-like"/>
    <property type="match status" value="1"/>
</dbReference>
<feature type="region of interest" description="Disordered" evidence="4">
    <location>
        <begin position="430"/>
        <end position="462"/>
    </location>
</feature>
<dbReference type="NCBIfam" id="TIGR00180">
    <property type="entry name" value="parB_part"/>
    <property type="match status" value="1"/>
</dbReference>
<dbReference type="InterPro" id="IPR041468">
    <property type="entry name" value="HTH_ParB/Spo0J"/>
</dbReference>
<dbReference type="Pfam" id="PF17762">
    <property type="entry name" value="HTH_ParB"/>
    <property type="match status" value="1"/>
</dbReference>
<dbReference type="InterPro" id="IPR003115">
    <property type="entry name" value="ParB_N"/>
</dbReference>
<dbReference type="EMBL" id="MFLE01000004">
    <property type="protein sequence ID" value="OGG62423.1"/>
    <property type="molecule type" value="Genomic_DNA"/>
</dbReference>
<dbReference type="GO" id="GO:0007059">
    <property type="term" value="P:chromosome segregation"/>
    <property type="evidence" value="ECO:0007669"/>
    <property type="project" value="UniProtKB-KW"/>
</dbReference>
<evidence type="ECO:0000256" key="3">
    <source>
        <dbReference type="ARBA" id="ARBA00023125"/>
    </source>
</evidence>
<name>A0A1F6DM01_9BACT</name>
<evidence type="ECO:0000256" key="1">
    <source>
        <dbReference type="ARBA" id="ARBA00006295"/>
    </source>
</evidence>
<dbReference type="InterPro" id="IPR004437">
    <property type="entry name" value="ParB/RepB/Spo0J"/>
</dbReference>
<dbReference type="AlphaFoldDB" id="A0A1F6DM01"/>
<keyword evidence="2" id="KW-0159">Chromosome partition</keyword>
<dbReference type="PANTHER" id="PTHR33375:SF1">
    <property type="entry name" value="CHROMOSOME-PARTITIONING PROTEIN PARB-RELATED"/>
    <property type="match status" value="1"/>
</dbReference>
<dbReference type="InterPro" id="IPR050336">
    <property type="entry name" value="Chromosome_partition/occlusion"/>
</dbReference>
<evidence type="ECO:0000313" key="7">
    <source>
        <dbReference type="Proteomes" id="UP000176511"/>
    </source>
</evidence>
<keyword evidence="3" id="KW-0238">DNA-binding</keyword>
<evidence type="ECO:0000259" key="5">
    <source>
        <dbReference type="SMART" id="SM00470"/>
    </source>
</evidence>
<dbReference type="Proteomes" id="UP000176511">
    <property type="component" value="Unassembled WGS sequence"/>
</dbReference>
<dbReference type="PANTHER" id="PTHR33375">
    <property type="entry name" value="CHROMOSOME-PARTITIONING PROTEIN PARB-RELATED"/>
    <property type="match status" value="1"/>
</dbReference>
<dbReference type="Gene3D" id="1.10.10.2830">
    <property type="match status" value="1"/>
</dbReference>
<comment type="caution">
    <text evidence="6">The sequence shown here is derived from an EMBL/GenBank/DDBJ whole genome shotgun (WGS) entry which is preliminary data.</text>
</comment>
<dbReference type="InterPro" id="IPR057240">
    <property type="entry name" value="ParB_dimer_C"/>
</dbReference>
<evidence type="ECO:0000256" key="2">
    <source>
        <dbReference type="ARBA" id="ARBA00022829"/>
    </source>
</evidence>
<dbReference type="FunFam" id="3.90.1530.30:FF:000001">
    <property type="entry name" value="Chromosome partitioning protein ParB"/>
    <property type="match status" value="1"/>
</dbReference>
<dbReference type="SMART" id="SM00470">
    <property type="entry name" value="ParB"/>
    <property type="match status" value="1"/>
</dbReference>
<accession>A0A1F6DM01</accession>
<dbReference type="GO" id="GO:0003677">
    <property type="term" value="F:DNA binding"/>
    <property type="evidence" value="ECO:0007669"/>
    <property type="project" value="UniProtKB-KW"/>
</dbReference>
<protein>
    <recommendedName>
        <fullName evidence="5">ParB-like N-terminal domain-containing protein</fullName>
    </recommendedName>
</protein>
<dbReference type="SUPFAM" id="SSF110849">
    <property type="entry name" value="ParB/Sulfiredoxin"/>
    <property type="match status" value="1"/>
</dbReference>
<gene>
    <name evidence="6" type="ORF">A3C87_02335</name>
</gene>
<dbReference type="Pfam" id="PF23552">
    <property type="entry name" value="ParB_C"/>
    <property type="match status" value="1"/>
</dbReference>
<comment type="similarity">
    <text evidence="1">Belongs to the ParB family.</text>
</comment>
<organism evidence="6 7">
    <name type="scientific">Candidatus Kaiserbacteria bacterium RIFCSPHIGHO2_02_FULL_49_34</name>
    <dbReference type="NCBI Taxonomy" id="1798491"/>
    <lineage>
        <taxon>Bacteria</taxon>
        <taxon>Candidatus Kaiseribacteriota</taxon>
    </lineage>
</organism>
<feature type="compositionally biased region" description="Basic and acidic residues" evidence="4">
    <location>
        <begin position="437"/>
        <end position="450"/>
    </location>
</feature>